<gene>
    <name evidence="7" type="ORF">TRUGW13939_10388</name>
</gene>
<feature type="transmembrane region" description="Helical" evidence="5">
    <location>
        <begin position="186"/>
        <end position="210"/>
    </location>
</feature>
<dbReference type="EMBL" id="CP055903">
    <property type="protein sequence ID" value="QKX63219.1"/>
    <property type="molecule type" value="Genomic_DNA"/>
</dbReference>
<feature type="transmembrane region" description="Helical" evidence="5">
    <location>
        <begin position="152"/>
        <end position="174"/>
    </location>
</feature>
<dbReference type="Proteomes" id="UP000509510">
    <property type="component" value="Chromosome VI"/>
</dbReference>
<dbReference type="AlphaFoldDB" id="A0A7H8R9W3"/>
<feature type="transmembrane region" description="Helical" evidence="5">
    <location>
        <begin position="216"/>
        <end position="237"/>
    </location>
</feature>
<keyword evidence="4 5" id="KW-0472">Membrane</keyword>
<dbReference type="KEGG" id="trg:TRUGW13939_10388"/>
<feature type="transmembrane region" description="Helical" evidence="5">
    <location>
        <begin position="466"/>
        <end position="488"/>
    </location>
</feature>
<dbReference type="InterPro" id="IPR036259">
    <property type="entry name" value="MFS_trans_sf"/>
</dbReference>
<dbReference type="RefSeq" id="XP_035349393.1">
    <property type="nucleotide sequence ID" value="XM_035493500.1"/>
</dbReference>
<dbReference type="PROSITE" id="PS50850">
    <property type="entry name" value="MFS"/>
    <property type="match status" value="1"/>
</dbReference>
<feature type="transmembrane region" description="Helical" evidence="5">
    <location>
        <begin position="97"/>
        <end position="117"/>
    </location>
</feature>
<feature type="transmembrane region" description="Helical" evidence="5">
    <location>
        <begin position="335"/>
        <end position="353"/>
    </location>
</feature>
<feature type="transmembrane region" description="Helical" evidence="5">
    <location>
        <begin position="268"/>
        <end position="288"/>
    </location>
</feature>
<keyword evidence="3 5" id="KW-1133">Transmembrane helix</keyword>
<proteinExistence type="predicted"/>
<evidence type="ECO:0000259" key="6">
    <source>
        <dbReference type="PROSITE" id="PS50850"/>
    </source>
</evidence>
<dbReference type="PANTHER" id="PTHR23501:SF87">
    <property type="entry name" value="SIDEROPHORE IRON TRANSPORTER 2"/>
    <property type="match status" value="1"/>
</dbReference>
<sequence length="628" mass="67687">MMVSSDVQDDPKALDMKSLSKDATDVESVAVSDSNNAVGESQLPGLADLDGIQRSWSLQNLVIIWVSALLISFAINLNNQTSGSFASYATSNFASASLLGTVTVVQAVASTVALQPLARLADVYGRFEMLSVSVLLLTIGEIMIASSHSVSVYAGAQVLWAFGYIGISLMLQILAGDTSDLHNRALINAIPLAPSLITCWISGPVASGLINITWRWGFGIFAIIIPAISIPLLASLFHNKKKGSKLRKAEGTYQPRNHVQNFIQLDPLGLLLFGAGLALVLIPISLAPSNENNWKNTDTIVELVIGSLCLVAFVVWELMWARYPILSMGVLKSRTVVFGLIAMVINYTGLYILQSYLLLYQMIAANLSVNAATNIYILIPFSGSLGQIGAGLVVKYLKRYKWVVVSGYGIIVLGMGLTYKYINGHGQMPQLVVSQLILGIGEGIVMTTQFGVQASISQSDMAAGTAFYTMSIAVGNAIGAAIAGGMWTSESLKYRLQESQIVLTELFLLLALLPRKLRANLPTEDVSYVEEIEGSITAALAFPWGTSTRDAINESFTSTFRTMLLVSLILVAVALLCSLLLQNHNIREVDNSREYKGIVIGKTRAVDILKEKVHVGHDGKPSVENGSY</sequence>
<dbReference type="OrthoDB" id="2241241at2759"/>
<dbReference type="Gene3D" id="1.20.1250.20">
    <property type="entry name" value="MFS general substrate transporter like domains"/>
    <property type="match status" value="1"/>
</dbReference>
<feature type="transmembrane region" description="Helical" evidence="5">
    <location>
        <begin position="431"/>
        <end position="454"/>
    </location>
</feature>
<dbReference type="InterPro" id="IPR011701">
    <property type="entry name" value="MFS"/>
</dbReference>
<protein>
    <recommendedName>
        <fullName evidence="6">Major facilitator superfamily (MFS) profile domain-containing protein</fullName>
    </recommendedName>
</protein>
<dbReference type="SUPFAM" id="SSF103473">
    <property type="entry name" value="MFS general substrate transporter"/>
    <property type="match status" value="1"/>
</dbReference>
<dbReference type="Pfam" id="PF07690">
    <property type="entry name" value="MFS_1"/>
    <property type="match status" value="1"/>
</dbReference>
<reference evidence="8" key="1">
    <citation type="submission" date="2020-06" db="EMBL/GenBank/DDBJ databases">
        <title>A chromosome-scale genome assembly of Talaromyces rugulosus W13939.</title>
        <authorList>
            <person name="Wang B."/>
            <person name="Guo L."/>
            <person name="Ye K."/>
            <person name="Wang L."/>
        </authorList>
    </citation>
    <scope>NUCLEOTIDE SEQUENCE [LARGE SCALE GENOMIC DNA]</scope>
    <source>
        <strain evidence="8">W13939</strain>
    </source>
</reference>
<evidence type="ECO:0000256" key="4">
    <source>
        <dbReference type="ARBA" id="ARBA00023136"/>
    </source>
</evidence>
<evidence type="ECO:0000313" key="8">
    <source>
        <dbReference type="Proteomes" id="UP000509510"/>
    </source>
</evidence>
<feature type="transmembrane region" description="Helical" evidence="5">
    <location>
        <begin position="300"/>
        <end position="323"/>
    </location>
</feature>
<feature type="transmembrane region" description="Helical" evidence="5">
    <location>
        <begin position="58"/>
        <end position="77"/>
    </location>
</feature>
<keyword evidence="2 5" id="KW-0812">Transmembrane</keyword>
<evidence type="ECO:0000256" key="1">
    <source>
        <dbReference type="ARBA" id="ARBA00004141"/>
    </source>
</evidence>
<dbReference type="GO" id="GO:0005886">
    <property type="term" value="C:plasma membrane"/>
    <property type="evidence" value="ECO:0007669"/>
    <property type="project" value="TreeGrafter"/>
</dbReference>
<evidence type="ECO:0000313" key="7">
    <source>
        <dbReference type="EMBL" id="QKX63219.1"/>
    </source>
</evidence>
<feature type="transmembrane region" description="Helical" evidence="5">
    <location>
        <begin position="129"/>
        <end position="146"/>
    </location>
</feature>
<feature type="domain" description="Major facilitator superfamily (MFS) profile" evidence="6">
    <location>
        <begin position="60"/>
        <end position="516"/>
    </location>
</feature>
<feature type="transmembrane region" description="Helical" evidence="5">
    <location>
        <begin position="562"/>
        <end position="581"/>
    </location>
</feature>
<dbReference type="GO" id="GO:0015343">
    <property type="term" value="F:siderophore-iron transmembrane transporter activity"/>
    <property type="evidence" value="ECO:0007669"/>
    <property type="project" value="TreeGrafter"/>
</dbReference>
<organism evidence="7 8">
    <name type="scientific">Talaromyces rugulosus</name>
    <name type="common">Penicillium rugulosum</name>
    <dbReference type="NCBI Taxonomy" id="121627"/>
    <lineage>
        <taxon>Eukaryota</taxon>
        <taxon>Fungi</taxon>
        <taxon>Dikarya</taxon>
        <taxon>Ascomycota</taxon>
        <taxon>Pezizomycotina</taxon>
        <taxon>Eurotiomycetes</taxon>
        <taxon>Eurotiomycetidae</taxon>
        <taxon>Eurotiales</taxon>
        <taxon>Trichocomaceae</taxon>
        <taxon>Talaromyces</taxon>
        <taxon>Talaromyces sect. Islandici</taxon>
    </lineage>
</organism>
<accession>A0A7H8R9W3</accession>
<name>A0A7H8R9W3_TALRU</name>
<evidence type="ECO:0000256" key="3">
    <source>
        <dbReference type="ARBA" id="ARBA00022989"/>
    </source>
</evidence>
<comment type="subcellular location">
    <subcellularLocation>
        <location evidence="1">Membrane</location>
        <topology evidence="1">Multi-pass membrane protein</topology>
    </subcellularLocation>
</comment>
<evidence type="ECO:0000256" key="2">
    <source>
        <dbReference type="ARBA" id="ARBA00022692"/>
    </source>
</evidence>
<dbReference type="InterPro" id="IPR020846">
    <property type="entry name" value="MFS_dom"/>
</dbReference>
<dbReference type="PANTHER" id="PTHR23501">
    <property type="entry name" value="MAJOR FACILITATOR SUPERFAMILY"/>
    <property type="match status" value="1"/>
</dbReference>
<feature type="transmembrane region" description="Helical" evidence="5">
    <location>
        <begin position="400"/>
        <end position="419"/>
    </location>
</feature>
<keyword evidence="8" id="KW-1185">Reference proteome</keyword>
<dbReference type="GeneID" id="55997868"/>
<evidence type="ECO:0000256" key="5">
    <source>
        <dbReference type="SAM" id="Phobius"/>
    </source>
</evidence>